<evidence type="ECO:0000313" key="3">
    <source>
        <dbReference type="Proteomes" id="UP000017023"/>
    </source>
</evidence>
<feature type="domain" description="ApeI dehydratase-like" evidence="1">
    <location>
        <begin position="22"/>
        <end position="102"/>
    </location>
</feature>
<dbReference type="SUPFAM" id="SSF54637">
    <property type="entry name" value="Thioesterase/thiol ester dehydrase-isomerase"/>
    <property type="match status" value="1"/>
</dbReference>
<sequence>MQMQMNNEIYKIIRRMEEGGIMNYTIELIPSCFIYKAHFPEEPITPGVCIVQIGKELIENLLSEQTLRTQRLAIEKIKNVKFLSVIAPNETKTLTYQIKKLERCECNTMVEAQLVVLSEDKAMAKISLVMNVYDRG</sequence>
<comment type="caution">
    <text evidence="2">The sequence shown here is derived from an EMBL/GenBank/DDBJ whole genome shotgun (WGS) entry which is preliminary data.</text>
</comment>
<organism evidence="2 3">
    <name type="scientific">Segatella salivae F0493</name>
    <dbReference type="NCBI Taxonomy" id="1395125"/>
    <lineage>
        <taxon>Bacteria</taxon>
        <taxon>Pseudomonadati</taxon>
        <taxon>Bacteroidota</taxon>
        <taxon>Bacteroidia</taxon>
        <taxon>Bacteroidales</taxon>
        <taxon>Prevotellaceae</taxon>
        <taxon>Segatella</taxon>
    </lineage>
</organism>
<protein>
    <submittedName>
        <fullName evidence="2">FabA-like domain protein</fullName>
    </submittedName>
</protein>
<dbReference type="Gene3D" id="3.10.129.10">
    <property type="entry name" value="Hotdog Thioesterase"/>
    <property type="match status" value="1"/>
</dbReference>
<reference evidence="2 3" key="1">
    <citation type="submission" date="2013-08" db="EMBL/GenBank/DDBJ databases">
        <authorList>
            <person name="Durkin A.S."/>
            <person name="Haft D.R."/>
            <person name="McCorrison J."/>
            <person name="Torralba M."/>
            <person name="Gillis M."/>
            <person name="Haft D.H."/>
            <person name="Methe B."/>
            <person name="Sutton G."/>
            <person name="Nelson K.E."/>
        </authorList>
    </citation>
    <scope>NUCLEOTIDE SEQUENCE [LARGE SCALE GENOMIC DNA]</scope>
    <source>
        <strain evidence="2 3">F0493</strain>
    </source>
</reference>
<accession>U2ME82</accession>
<gene>
    <name evidence="2" type="ORF">HMPREF9145_1471</name>
</gene>
<dbReference type="GO" id="GO:0016829">
    <property type="term" value="F:lyase activity"/>
    <property type="evidence" value="ECO:0007669"/>
    <property type="project" value="UniProtKB-KW"/>
</dbReference>
<proteinExistence type="predicted"/>
<dbReference type="AlphaFoldDB" id="U2ME82"/>
<dbReference type="PATRIC" id="fig|1395125.3.peg.1611"/>
<dbReference type="EMBL" id="AWGW01000024">
    <property type="protein sequence ID" value="ERJ99984.1"/>
    <property type="molecule type" value="Genomic_DNA"/>
</dbReference>
<evidence type="ECO:0000313" key="2">
    <source>
        <dbReference type="EMBL" id="ERJ99984.1"/>
    </source>
</evidence>
<name>U2ME82_9BACT</name>
<dbReference type="Proteomes" id="UP000017023">
    <property type="component" value="Unassembled WGS sequence"/>
</dbReference>
<dbReference type="InterPro" id="IPR029069">
    <property type="entry name" value="HotDog_dom_sf"/>
</dbReference>
<evidence type="ECO:0000259" key="1">
    <source>
        <dbReference type="Pfam" id="PF22818"/>
    </source>
</evidence>
<dbReference type="InterPro" id="IPR054545">
    <property type="entry name" value="ApeI-like"/>
</dbReference>
<dbReference type="Pfam" id="PF22818">
    <property type="entry name" value="ApeI-like"/>
    <property type="match status" value="1"/>
</dbReference>